<reference evidence="2" key="2">
    <citation type="submission" date="2023-05" db="EMBL/GenBank/DDBJ databases">
        <authorList>
            <person name="Fouks B."/>
        </authorList>
    </citation>
    <scope>NUCLEOTIDE SEQUENCE</scope>
    <source>
        <strain evidence="2">Stay&amp;Tobe</strain>
        <tissue evidence="2">Testes</tissue>
    </source>
</reference>
<gene>
    <name evidence="2" type="ORF">L9F63_007080</name>
</gene>
<keyword evidence="3" id="KW-1185">Reference proteome</keyword>
<feature type="compositionally biased region" description="Basic and acidic residues" evidence="1">
    <location>
        <begin position="628"/>
        <end position="640"/>
    </location>
</feature>
<feature type="compositionally biased region" description="Pro residues" evidence="1">
    <location>
        <begin position="464"/>
        <end position="540"/>
    </location>
</feature>
<dbReference type="PANTHER" id="PTHR41156">
    <property type="entry name" value="AGAP006184-PA"/>
    <property type="match status" value="1"/>
</dbReference>
<feature type="compositionally biased region" description="Low complexity" evidence="1">
    <location>
        <begin position="569"/>
        <end position="594"/>
    </location>
</feature>
<feature type="compositionally biased region" description="Polar residues" evidence="1">
    <location>
        <begin position="123"/>
        <end position="132"/>
    </location>
</feature>
<dbReference type="AlphaFoldDB" id="A0AAD8E3P6"/>
<comment type="caution">
    <text evidence="2">The sequence shown here is derived from an EMBL/GenBank/DDBJ whole genome shotgun (WGS) entry which is preliminary data.</text>
</comment>
<reference evidence="2" key="1">
    <citation type="journal article" date="2023" name="IScience">
        <title>Live-bearing cockroach genome reveals convergent evolutionary mechanisms linked to viviparity in insects and beyond.</title>
        <authorList>
            <person name="Fouks B."/>
            <person name="Harrison M.C."/>
            <person name="Mikhailova A.A."/>
            <person name="Marchal E."/>
            <person name="English S."/>
            <person name="Carruthers M."/>
            <person name="Jennings E.C."/>
            <person name="Chiamaka E.L."/>
            <person name="Frigard R.A."/>
            <person name="Pippel M."/>
            <person name="Attardo G.M."/>
            <person name="Benoit J.B."/>
            <person name="Bornberg-Bauer E."/>
            <person name="Tobe S.S."/>
        </authorList>
    </citation>
    <scope>NUCLEOTIDE SEQUENCE</scope>
    <source>
        <strain evidence="2">Stay&amp;Tobe</strain>
    </source>
</reference>
<evidence type="ECO:0000313" key="2">
    <source>
        <dbReference type="EMBL" id="KAJ9576115.1"/>
    </source>
</evidence>
<feature type="compositionally biased region" description="Basic and acidic residues" evidence="1">
    <location>
        <begin position="305"/>
        <end position="324"/>
    </location>
</feature>
<dbReference type="Proteomes" id="UP001233999">
    <property type="component" value="Unassembled WGS sequence"/>
</dbReference>
<feature type="region of interest" description="Disordered" evidence="1">
    <location>
        <begin position="672"/>
        <end position="694"/>
    </location>
</feature>
<feature type="compositionally biased region" description="Low complexity" evidence="1">
    <location>
        <begin position="672"/>
        <end position="681"/>
    </location>
</feature>
<accession>A0AAD8E3P6</accession>
<feature type="compositionally biased region" description="Pro residues" evidence="1">
    <location>
        <begin position="595"/>
        <end position="605"/>
    </location>
</feature>
<feature type="region of interest" description="Disordered" evidence="1">
    <location>
        <begin position="1"/>
        <end position="24"/>
    </location>
</feature>
<dbReference type="PANTHER" id="PTHR41156:SF1">
    <property type="entry name" value="ZASP-LIKE MOTIF DOMAIN-CONTAINING PROTEIN"/>
    <property type="match status" value="1"/>
</dbReference>
<feature type="region of interest" description="Disordered" evidence="1">
    <location>
        <begin position="123"/>
        <end position="151"/>
    </location>
</feature>
<feature type="compositionally biased region" description="Polar residues" evidence="1">
    <location>
        <begin position="140"/>
        <end position="151"/>
    </location>
</feature>
<feature type="compositionally biased region" description="Polar residues" evidence="1">
    <location>
        <begin position="368"/>
        <end position="387"/>
    </location>
</feature>
<sequence length="760" mass="81011">MAASSSVRTVTTTTVQQQGNTNLDNNLDALLEDLQTSVSRPSSSLAMNGITTPGGGRSYREVTTRTVQHDGGPGYQVQYLSAANPTTVVAERASSPSVGLLQQQSGGSGMTSYKTVSYQYNTSSGSASTQPISGLRVDGSNVTGDSDPTSDARLQQNLNELDSLLVDLHHAQKAGFGTDQGSVPGGVVNTRTIETSTLDPLEHSTPTQRQLQQVTRIVQQQRTFVDGGGTSPSPVRYQTEPASPRLQPKRSSSAQRELTYGTVETQHRTRSPSPMRHPDPSPRVPHRSVVQKETYYETKGSTTPKPDRYRDKSPSNRRLQKEMYYESSKSSTPIPPSPQHDRYRNPSPPVQRRGASPMRPIPDPLPNQPGSKVTTIHTYNYSSSGGTAPSPVPPIPRSGATSPSPISRSPYPDHGTPVLEMTPSPSPGIPYSPSPQPIPGGTKVTTTVRTYTYEHPGQPGSGQPYPPGSGQPYPPGSGQPYPPGSGQPYPPGSGQPYPPGSGQPYPPGSGQPYPPGSGQPYPPGSGQPYPPSQPYPPAEPPNERMLTYHVSPREKEPLIEPAPPPTVITYKYSSHSSHSTSSKFPTQPEEQQPLLPRPFPTPSPTPVTNVNGEPPKKLDELMASFSDTELHPNHYPEPRATHLTPQQPTYPEGSNGIAVVTPTPNAKAAAAASASASASAAAKDRQKTKNVAGPPVYYPPGVELFAKKEEAMMQASGKKASGRYEYEYAKESKSKSSSSGGAAVVPVCLPLCCAMPCVIM</sequence>
<feature type="compositionally biased region" description="Low complexity" evidence="1">
    <location>
        <begin position="439"/>
        <end position="463"/>
    </location>
</feature>
<protein>
    <submittedName>
        <fullName evidence="2">Uncharacterized protein</fullName>
    </submittedName>
</protein>
<proteinExistence type="predicted"/>
<evidence type="ECO:0000256" key="1">
    <source>
        <dbReference type="SAM" id="MobiDB-lite"/>
    </source>
</evidence>
<dbReference type="EMBL" id="JASPKZ010009809">
    <property type="protein sequence ID" value="KAJ9576115.1"/>
    <property type="molecule type" value="Genomic_DNA"/>
</dbReference>
<organism evidence="2 3">
    <name type="scientific">Diploptera punctata</name>
    <name type="common">Pacific beetle cockroach</name>
    <dbReference type="NCBI Taxonomy" id="6984"/>
    <lineage>
        <taxon>Eukaryota</taxon>
        <taxon>Metazoa</taxon>
        <taxon>Ecdysozoa</taxon>
        <taxon>Arthropoda</taxon>
        <taxon>Hexapoda</taxon>
        <taxon>Insecta</taxon>
        <taxon>Pterygota</taxon>
        <taxon>Neoptera</taxon>
        <taxon>Polyneoptera</taxon>
        <taxon>Dictyoptera</taxon>
        <taxon>Blattodea</taxon>
        <taxon>Blaberoidea</taxon>
        <taxon>Blaberidae</taxon>
        <taxon>Diplopterinae</taxon>
        <taxon>Diploptera</taxon>
    </lineage>
</organism>
<evidence type="ECO:0000313" key="3">
    <source>
        <dbReference type="Proteomes" id="UP001233999"/>
    </source>
</evidence>
<feature type="region of interest" description="Disordered" evidence="1">
    <location>
        <begin position="222"/>
        <end position="660"/>
    </location>
</feature>
<name>A0AAD8E3P6_DIPPU</name>
<feature type="compositionally biased region" description="Pro residues" evidence="1">
    <location>
        <begin position="424"/>
        <end position="438"/>
    </location>
</feature>